<gene>
    <name evidence="2" type="ORF">HINF_LOCUS3849</name>
    <name evidence="1" type="ORF">HINF_LOCUS49765</name>
</gene>
<dbReference type="EMBL" id="CAXDID020000007">
    <property type="protein sequence ID" value="CAL5976504.1"/>
    <property type="molecule type" value="Genomic_DNA"/>
</dbReference>
<comment type="caution">
    <text evidence="1">The sequence shown here is derived from an EMBL/GenBank/DDBJ whole genome shotgun (WGS) entry which is preliminary data.</text>
</comment>
<reference evidence="2 3" key="2">
    <citation type="submission" date="2024-07" db="EMBL/GenBank/DDBJ databases">
        <authorList>
            <person name="Akdeniz Z."/>
        </authorList>
    </citation>
    <scope>NUCLEOTIDE SEQUENCE [LARGE SCALE GENOMIC DNA]</scope>
</reference>
<dbReference type="AlphaFoldDB" id="A0AA86R4I3"/>
<name>A0AA86R4I3_9EUKA</name>
<accession>A0AA86R4I3</accession>
<protein>
    <submittedName>
        <fullName evidence="2">Hypothetical_protein</fullName>
    </submittedName>
</protein>
<proteinExistence type="predicted"/>
<sequence>MRSNATSVVALFSLFETNYQYVENVIQEFIKQQDYSKTLFIIYKAGLQIVDYFNYKFLAQQRKLVLQQKINIDDQYVNFYGFDVIQIENLFIVKVDQNATDQEIMNTLLELSDAEYFCNWSSTAFHDSSRVSLQMKQMELNNANVSVLKQVPTYHYLDSSITMNEDLEQQLETILFKRECLENINKYSSFSDLTLQIAQQNTVSQVNAVTAYLDLSDKYQKSKMILDDSSAKYLLNLARPKQRFDAVISLGAKQIRCWTCEVCKQSILRLLDSLSLSGIAQLMCLSLIFRIIGRRRMFIWDVLLIGTPISIRTHVQCAMLTTAVITCSARTISTCATAPLLILTYFTKNSLRSCSTKYKYLTSKQNNRDQFSSQKQWTNTSSQLMQPMNKLLALFYPSKNIQVILN</sequence>
<dbReference type="EMBL" id="CATOUU010000952">
    <property type="protein sequence ID" value="CAI9962120.1"/>
    <property type="molecule type" value="Genomic_DNA"/>
</dbReference>
<organism evidence="1">
    <name type="scientific">Hexamita inflata</name>
    <dbReference type="NCBI Taxonomy" id="28002"/>
    <lineage>
        <taxon>Eukaryota</taxon>
        <taxon>Metamonada</taxon>
        <taxon>Diplomonadida</taxon>
        <taxon>Hexamitidae</taxon>
        <taxon>Hexamitinae</taxon>
        <taxon>Hexamita</taxon>
    </lineage>
</organism>
<keyword evidence="3" id="KW-1185">Reference proteome</keyword>
<reference evidence="1" key="1">
    <citation type="submission" date="2023-06" db="EMBL/GenBank/DDBJ databases">
        <authorList>
            <person name="Kurt Z."/>
        </authorList>
    </citation>
    <scope>NUCLEOTIDE SEQUENCE</scope>
</reference>
<dbReference type="Proteomes" id="UP001642409">
    <property type="component" value="Unassembled WGS sequence"/>
</dbReference>
<evidence type="ECO:0000313" key="1">
    <source>
        <dbReference type="EMBL" id="CAI9962120.1"/>
    </source>
</evidence>
<evidence type="ECO:0000313" key="3">
    <source>
        <dbReference type="Proteomes" id="UP001642409"/>
    </source>
</evidence>
<evidence type="ECO:0000313" key="2">
    <source>
        <dbReference type="EMBL" id="CAL5976504.1"/>
    </source>
</evidence>